<proteinExistence type="predicted"/>
<sequence>MHLELSEDQAVELERLAAAAVTELGQEIAISHEDQHRAQLLVRRDLLAAAREALRGERGERGGALGGGRASPSGRPDPERVWTAEVVFSEDEERTRADARMRAAQRDWHGWGRARRNPADPDVPLVGEELAAARALVDLAHQLLDAAAQRVEVFERRPVHLHT</sequence>
<dbReference type="Proteomes" id="UP000437736">
    <property type="component" value="Unassembled WGS sequence"/>
</dbReference>
<dbReference type="Gene3D" id="3.30.160.240">
    <property type="entry name" value="Rv1738"/>
    <property type="match status" value="1"/>
</dbReference>
<dbReference type="Pfam" id="PF08962">
    <property type="entry name" value="Rv2632c-like"/>
    <property type="match status" value="1"/>
</dbReference>
<evidence type="ECO:0000256" key="1">
    <source>
        <dbReference type="SAM" id="MobiDB-lite"/>
    </source>
</evidence>
<organism evidence="2 3">
    <name type="scientific">Acidiferrimicrobium australe</name>
    <dbReference type="NCBI Taxonomy" id="2664430"/>
    <lineage>
        <taxon>Bacteria</taxon>
        <taxon>Bacillati</taxon>
        <taxon>Actinomycetota</taxon>
        <taxon>Acidimicrobiia</taxon>
        <taxon>Acidimicrobiales</taxon>
        <taxon>Acidimicrobiaceae</taxon>
        <taxon>Acidiferrimicrobium</taxon>
    </lineage>
</organism>
<accession>A0ABW9QYV9</accession>
<name>A0ABW9QYV9_9ACTN</name>
<dbReference type="InterPro" id="IPR038070">
    <property type="entry name" value="Rv2632c-like_sf"/>
</dbReference>
<reference evidence="2 3" key="1">
    <citation type="submission" date="2019-11" db="EMBL/GenBank/DDBJ databases">
        <title>Acidiferrimicrobium australis gen. nov., sp. nov., an acidophilic and obligately heterotrophic, member of the Actinobacteria that catalyses dissimilatory oxido- reduction of iron isolated from metal-rich acidic water in Chile.</title>
        <authorList>
            <person name="Gonzalez D."/>
            <person name="Huber K."/>
            <person name="Hedrich S."/>
            <person name="Rojas-Villalobos C."/>
            <person name="Quatrini R."/>
            <person name="Dinamarca M.A."/>
            <person name="Schwarz A."/>
            <person name="Canales C."/>
            <person name="Nancucheo I."/>
        </authorList>
    </citation>
    <scope>NUCLEOTIDE SEQUENCE [LARGE SCALE GENOMIC DNA]</scope>
    <source>
        <strain evidence="2 3">USS-CCA1</strain>
    </source>
</reference>
<evidence type="ECO:0000313" key="2">
    <source>
        <dbReference type="EMBL" id="MST35025.1"/>
    </source>
</evidence>
<dbReference type="InterPro" id="IPR015057">
    <property type="entry name" value="Rv2632c-like"/>
</dbReference>
<protein>
    <submittedName>
        <fullName evidence="2">DUF1876 domain-containing protein</fullName>
    </submittedName>
</protein>
<comment type="caution">
    <text evidence="2">The sequence shown here is derived from an EMBL/GenBank/DDBJ whole genome shotgun (WGS) entry which is preliminary data.</text>
</comment>
<dbReference type="EMBL" id="WJHE01001369">
    <property type="protein sequence ID" value="MST35025.1"/>
    <property type="molecule type" value="Genomic_DNA"/>
</dbReference>
<evidence type="ECO:0000313" key="3">
    <source>
        <dbReference type="Proteomes" id="UP000437736"/>
    </source>
</evidence>
<keyword evidence="3" id="KW-1185">Reference proteome</keyword>
<dbReference type="SUPFAM" id="SSF143212">
    <property type="entry name" value="Rv2632c-like"/>
    <property type="match status" value="1"/>
</dbReference>
<gene>
    <name evidence="2" type="ORF">GHK86_20130</name>
</gene>
<feature type="region of interest" description="Disordered" evidence="1">
    <location>
        <begin position="57"/>
        <end position="80"/>
    </location>
</feature>